<evidence type="ECO:0000313" key="2">
    <source>
        <dbReference type="EMBL" id="OWM34053.1"/>
    </source>
</evidence>
<evidence type="ECO:0000256" key="1">
    <source>
        <dbReference type="SAM" id="MobiDB-lite"/>
    </source>
</evidence>
<comment type="caution">
    <text evidence="2">The sequence shown here is derived from an EMBL/GenBank/DDBJ whole genome shotgun (WGS) entry which is preliminary data.</text>
</comment>
<evidence type="ECO:0000313" key="3">
    <source>
        <dbReference type="Proteomes" id="UP000197692"/>
    </source>
</evidence>
<reference evidence="3" key="1">
    <citation type="submission" date="2016-02" db="EMBL/GenBank/DDBJ databases">
        <title>Genomic analyses of a collection of pathogenic Corynebacterium diphtheriae.</title>
        <authorList>
            <person name="Sangal V."/>
            <person name="Titov L."/>
        </authorList>
    </citation>
    <scope>NUCLEOTIDE SEQUENCE [LARGE SCALE GENOMIC DNA]</scope>
    <source>
        <strain evidence="3">1438</strain>
    </source>
</reference>
<proteinExistence type="predicted"/>
<dbReference type="AlphaFoldDB" id="A0A854NH27"/>
<dbReference type="Proteomes" id="UP000197692">
    <property type="component" value="Unassembled WGS sequence"/>
</dbReference>
<accession>A0A854NH27</accession>
<feature type="region of interest" description="Disordered" evidence="1">
    <location>
        <begin position="52"/>
        <end position="73"/>
    </location>
</feature>
<name>A0A854NH27_CORDP</name>
<organism evidence="2 3">
    <name type="scientific">Corynebacterium diphtheriae bv. mitis</name>
    <dbReference type="NCBI Taxonomy" id="1806053"/>
    <lineage>
        <taxon>Bacteria</taxon>
        <taxon>Bacillati</taxon>
        <taxon>Actinomycetota</taxon>
        <taxon>Actinomycetes</taxon>
        <taxon>Mycobacteriales</taxon>
        <taxon>Corynebacteriaceae</taxon>
        <taxon>Corynebacterium</taxon>
    </lineage>
</organism>
<dbReference type="RefSeq" id="WP_010935239.1">
    <property type="nucleotide sequence ID" value="NZ_JADQUA010000001.1"/>
</dbReference>
<dbReference type="EMBL" id="LSZF01000027">
    <property type="protein sequence ID" value="OWM34053.1"/>
    <property type="molecule type" value="Genomic_DNA"/>
</dbReference>
<protein>
    <submittedName>
        <fullName evidence="2">Uncharacterized protein</fullName>
    </submittedName>
</protein>
<dbReference type="GeneID" id="29421544"/>
<sequence length="89" mass="9312">MRGAFSMSMKLSLDLSNATVGELYAFATAIESTATGADTPLTLEGNILSVTAKQSASGRRQRTDNDTTSGGAEQTLTSLIDALIARRTN</sequence>
<gene>
    <name evidence="2" type="ORF">AY602_08890</name>
</gene>